<keyword evidence="2" id="KW-0722">Serine protease inhibitor</keyword>
<dbReference type="GO" id="GO:0004867">
    <property type="term" value="F:serine-type endopeptidase inhibitor activity"/>
    <property type="evidence" value="ECO:0007669"/>
    <property type="project" value="UniProtKB-KW"/>
</dbReference>
<evidence type="ECO:0000313" key="5">
    <source>
        <dbReference type="EnsemblMetazoa" id="BGLB026720-PA"/>
    </source>
</evidence>
<reference evidence="5" key="1">
    <citation type="submission" date="2020-05" db="UniProtKB">
        <authorList>
            <consortium name="EnsemblMetazoa"/>
        </authorList>
    </citation>
    <scope>IDENTIFICATION</scope>
    <source>
        <strain evidence="5">BB02</strain>
    </source>
</reference>
<dbReference type="InterPro" id="IPR011061">
    <property type="entry name" value="Hirudin/antistatin"/>
</dbReference>
<feature type="domain" description="Antistasin-like" evidence="4">
    <location>
        <begin position="131"/>
        <end position="156"/>
    </location>
</feature>
<accession>A0A2C9L3W1</accession>
<dbReference type="Proteomes" id="UP000076420">
    <property type="component" value="Unassembled WGS sequence"/>
</dbReference>
<dbReference type="KEGG" id="bgt:106077140"/>
<proteinExistence type="predicted"/>
<gene>
    <name evidence="5" type="primary">106077140</name>
</gene>
<sequence>MVLNYIVTSPTHLSGLALSVVMLTWSVSCENFDQLCPVNLLCNTLACLLRCSSTMSDTETECLDCLCGAHQPCDCTRRMPLPPVSLTSYLKVRQCVITERCRAKCASSPCKTGTECNNGGCSSCDDQTPRCPGLKCSLNCPNGFVLDSSGCPICRCKCPAAPTICLLGKICTIDLLGCNSCICGISSSFPFLLRPMFLS</sequence>
<dbReference type="AlphaFoldDB" id="A0A2C9L3W1"/>
<feature type="chain" id="PRO_5012112679" description="Antistasin-like domain-containing protein" evidence="3">
    <location>
        <begin position="30"/>
        <end position="199"/>
    </location>
</feature>
<dbReference type="InterPro" id="IPR004094">
    <property type="entry name" value="Antistasin-like"/>
</dbReference>
<name>A0A2C9L3W1_BIOGL</name>
<dbReference type="VEuPathDB" id="VectorBase:BGLB026720"/>
<feature type="signal peptide" evidence="3">
    <location>
        <begin position="1"/>
        <end position="29"/>
    </location>
</feature>
<evidence type="ECO:0000256" key="1">
    <source>
        <dbReference type="ARBA" id="ARBA00022690"/>
    </source>
</evidence>
<protein>
    <recommendedName>
        <fullName evidence="4">Antistasin-like domain-containing protein</fullName>
    </recommendedName>
</protein>
<dbReference type="EnsemblMetazoa" id="BGLB026720-RA">
    <property type="protein sequence ID" value="BGLB026720-PA"/>
    <property type="gene ID" value="BGLB026720"/>
</dbReference>
<dbReference type="Gene3D" id="2.10.22.10">
    <property type="entry name" value="Antistasin, domain 1"/>
    <property type="match status" value="1"/>
</dbReference>
<evidence type="ECO:0000256" key="3">
    <source>
        <dbReference type="SAM" id="SignalP"/>
    </source>
</evidence>
<evidence type="ECO:0000256" key="2">
    <source>
        <dbReference type="ARBA" id="ARBA00022900"/>
    </source>
</evidence>
<evidence type="ECO:0000259" key="4">
    <source>
        <dbReference type="PROSITE" id="PS51252"/>
    </source>
</evidence>
<evidence type="ECO:0000313" key="6">
    <source>
        <dbReference type="Proteomes" id="UP000076420"/>
    </source>
</evidence>
<dbReference type="PROSITE" id="PS51252">
    <property type="entry name" value="ANTISTASIN"/>
    <property type="match status" value="1"/>
</dbReference>
<keyword evidence="1" id="KW-0646">Protease inhibitor</keyword>
<dbReference type="Pfam" id="PF02822">
    <property type="entry name" value="Antistasin"/>
    <property type="match status" value="1"/>
</dbReference>
<keyword evidence="3" id="KW-0732">Signal</keyword>
<organism evidence="5 6">
    <name type="scientific">Biomphalaria glabrata</name>
    <name type="common">Bloodfluke planorb</name>
    <name type="synonym">Freshwater snail</name>
    <dbReference type="NCBI Taxonomy" id="6526"/>
    <lineage>
        <taxon>Eukaryota</taxon>
        <taxon>Metazoa</taxon>
        <taxon>Spiralia</taxon>
        <taxon>Lophotrochozoa</taxon>
        <taxon>Mollusca</taxon>
        <taxon>Gastropoda</taxon>
        <taxon>Heterobranchia</taxon>
        <taxon>Euthyneura</taxon>
        <taxon>Panpulmonata</taxon>
        <taxon>Hygrophila</taxon>
        <taxon>Lymnaeoidea</taxon>
        <taxon>Planorbidae</taxon>
        <taxon>Biomphalaria</taxon>
    </lineage>
</organism>
<dbReference type="SUPFAM" id="SSF57262">
    <property type="entry name" value="Leech antihemostatic proteins"/>
    <property type="match status" value="1"/>
</dbReference>